<accession>A0A1I2G2J5</accession>
<dbReference type="EMBL" id="FONH01000007">
    <property type="protein sequence ID" value="SFF11180.1"/>
    <property type="molecule type" value="Genomic_DNA"/>
</dbReference>
<protein>
    <submittedName>
        <fullName evidence="1">Uncharacterized protein</fullName>
    </submittedName>
</protein>
<dbReference type="Proteomes" id="UP000199477">
    <property type="component" value="Unassembled WGS sequence"/>
</dbReference>
<proteinExistence type="predicted"/>
<gene>
    <name evidence="1" type="ORF">SAMN02799615_02492</name>
</gene>
<evidence type="ECO:0000313" key="1">
    <source>
        <dbReference type="EMBL" id="SFF11180.1"/>
    </source>
</evidence>
<reference evidence="2" key="1">
    <citation type="submission" date="2016-10" db="EMBL/GenBank/DDBJ databases">
        <authorList>
            <person name="Varghese N."/>
            <person name="Submissions S."/>
        </authorList>
    </citation>
    <scope>NUCLEOTIDE SEQUENCE [LARGE SCALE GENOMIC DNA]</scope>
    <source>
        <strain evidence="2">UNC178MFTsu3.1</strain>
    </source>
</reference>
<dbReference type="AlphaFoldDB" id="A0A1I2G2J5"/>
<sequence length="74" mass="8526">MLKSRQDLRSMLCRIEAMIELLRSKNAGEQDFFRSTDGAFQDVLTQCGHEDNDWLFNLIDQVCTRQSIPYPATG</sequence>
<organism evidence="1 2">
    <name type="scientific">Dyella marensis</name>
    <dbReference type="NCBI Taxonomy" id="500610"/>
    <lineage>
        <taxon>Bacteria</taxon>
        <taxon>Pseudomonadati</taxon>
        <taxon>Pseudomonadota</taxon>
        <taxon>Gammaproteobacteria</taxon>
        <taxon>Lysobacterales</taxon>
        <taxon>Rhodanobacteraceae</taxon>
        <taxon>Dyella</taxon>
    </lineage>
</organism>
<keyword evidence="2" id="KW-1185">Reference proteome</keyword>
<name>A0A1I2G2J5_9GAMM</name>
<dbReference type="RefSeq" id="WP_026633207.1">
    <property type="nucleotide sequence ID" value="NZ_FONH01000007.1"/>
</dbReference>
<evidence type="ECO:0000313" key="2">
    <source>
        <dbReference type="Proteomes" id="UP000199477"/>
    </source>
</evidence>